<comment type="caution">
    <text evidence="1">The sequence shown here is derived from an EMBL/GenBank/DDBJ whole genome shotgun (WGS) entry which is preliminary data.</text>
</comment>
<dbReference type="SFLD" id="SFLDG01129">
    <property type="entry name" value="C1.5:_HAD__Beta-PGM__Phosphata"/>
    <property type="match status" value="1"/>
</dbReference>
<name>A0ABR0G5R2_9PEZI</name>
<accession>A0ABR0G5R2</accession>
<evidence type="ECO:0000313" key="2">
    <source>
        <dbReference type="Proteomes" id="UP001323405"/>
    </source>
</evidence>
<organism evidence="1 2">
    <name type="scientific">Podospora pseudocomata</name>
    <dbReference type="NCBI Taxonomy" id="2093779"/>
    <lineage>
        <taxon>Eukaryota</taxon>
        <taxon>Fungi</taxon>
        <taxon>Dikarya</taxon>
        <taxon>Ascomycota</taxon>
        <taxon>Pezizomycotina</taxon>
        <taxon>Sordariomycetes</taxon>
        <taxon>Sordariomycetidae</taxon>
        <taxon>Sordariales</taxon>
        <taxon>Podosporaceae</taxon>
        <taxon>Podospora</taxon>
    </lineage>
</organism>
<dbReference type="SUPFAM" id="SSF56784">
    <property type="entry name" value="HAD-like"/>
    <property type="match status" value="1"/>
</dbReference>
<dbReference type="SFLD" id="SFLDS00003">
    <property type="entry name" value="Haloacid_Dehalogenase"/>
    <property type="match status" value="1"/>
</dbReference>
<dbReference type="Gene3D" id="3.40.50.1000">
    <property type="entry name" value="HAD superfamily/HAD-like"/>
    <property type="match status" value="1"/>
</dbReference>
<dbReference type="InterPro" id="IPR006439">
    <property type="entry name" value="HAD-SF_hydro_IA"/>
</dbReference>
<sequence length="335" mass="38009">MSHSLWWRSAPQNLAHHQPIRLRRWQNLVRGENKICSPLQSPRSRIMVSHNRTFPHVRACIFDLDGLLLNTEDIYSLCANTVLARYSRPPIPWSLKARLMGVPGSSNGEAFHQWAQLPISREQYKAEQQIEQNRMFPMCEALPGAKQLLEQLSQAMTEADGRKVKIALASSSVTSNLKLKTSRPDINEMIRLISEKHRILSDHSRMKGKRGKPAPDIFLTALQVINEQLDPSEDEIRREECLVFEDSVPGVEAARRAGMRVVWVPHPELYQHWATRESEVLAGTTGLVKLDGLDQPASPGKTNDGWGEKLGSLEEFEYRKYGIKRHSGDLVGSRI</sequence>
<dbReference type="PANTHER" id="PTHR18901">
    <property type="entry name" value="2-DEOXYGLUCOSE-6-PHOSPHATE PHOSPHATASE 2"/>
    <property type="match status" value="1"/>
</dbReference>
<dbReference type="InterPro" id="IPR036412">
    <property type="entry name" value="HAD-like_sf"/>
</dbReference>
<dbReference type="EMBL" id="JAFFHA010000009">
    <property type="protein sequence ID" value="KAK4651085.1"/>
    <property type="molecule type" value="Genomic_DNA"/>
</dbReference>
<dbReference type="Pfam" id="PF13419">
    <property type="entry name" value="HAD_2"/>
    <property type="match status" value="1"/>
</dbReference>
<evidence type="ECO:0000313" key="1">
    <source>
        <dbReference type="EMBL" id="KAK4651085.1"/>
    </source>
</evidence>
<dbReference type="InterPro" id="IPR023198">
    <property type="entry name" value="PGP-like_dom2"/>
</dbReference>
<reference evidence="1 2" key="1">
    <citation type="journal article" date="2023" name="bioRxiv">
        <title>High-quality genome assemblies of four members of thePodospora anserinaspecies complex.</title>
        <authorList>
            <person name="Ament-Velasquez S.L."/>
            <person name="Vogan A.A."/>
            <person name="Wallerman O."/>
            <person name="Hartmann F."/>
            <person name="Gautier V."/>
            <person name="Silar P."/>
            <person name="Giraud T."/>
            <person name="Johannesson H."/>
        </authorList>
    </citation>
    <scope>NUCLEOTIDE SEQUENCE [LARGE SCALE GENOMIC DNA]</scope>
    <source>
        <strain evidence="1 2">CBS 415.72m</strain>
    </source>
</reference>
<dbReference type="GeneID" id="87912772"/>
<proteinExistence type="predicted"/>
<dbReference type="NCBIfam" id="TIGR01509">
    <property type="entry name" value="HAD-SF-IA-v3"/>
    <property type="match status" value="1"/>
</dbReference>
<dbReference type="InterPro" id="IPR041492">
    <property type="entry name" value="HAD_2"/>
</dbReference>
<gene>
    <name evidence="1" type="ORF">QC762_700030</name>
</gene>
<dbReference type="InterPro" id="IPR023214">
    <property type="entry name" value="HAD_sf"/>
</dbReference>
<protein>
    <submittedName>
        <fullName evidence="1">Uncharacterized protein</fullName>
    </submittedName>
</protein>
<dbReference type="Proteomes" id="UP001323405">
    <property type="component" value="Unassembled WGS sequence"/>
</dbReference>
<dbReference type="PANTHER" id="PTHR18901:SF42">
    <property type="entry name" value="SUPERFAMILY HYDROLASE, PUTATIVE-RELATED"/>
    <property type="match status" value="1"/>
</dbReference>
<dbReference type="Gene3D" id="1.10.150.240">
    <property type="entry name" value="Putative phosphatase, domain 2"/>
    <property type="match status" value="1"/>
</dbReference>
<keyword evidence="2" id="KW-1185">Reference proteome</keyword>
<dbReference type="RefSeq" id="XP_062740060.1">
    <property type="nucleotide sequence ID" value="XM_062892865.1"/>
</dbReference>